<name>A0A8C5U5P6_9PASS</name>
<accession>A0A8C5U5P6</accession>
<dbReference type="Ensembl" id="ENSMCST00000017627.1">
    <property type="protein sequence ID" value="ENSMCSP00000017192.1"/>
    <property type="gene ID" value="ENSMCSG00000012091.1"/>
</dbReference>
<proteinExistence type="predicted"/>
<dbReference type="Proteomes" id="UP000694560">
    <property type="component" value="Unplaced"/>
</dbReference>
<reference evidence="1" key="2">
    <citation type="submission" date="2025-09" db="UniProtKB">
        <authorList>
            <consortium name="Ensembl"/>
        </authorList>
    </citation>
    <scope>IDENTIFICATION</scope>
</reference>
<dbReference type="AlphaFoldDB" id="A0A8C5U5P6"/>
<evidence type="ECO:0000313" key="1">
    <source>
        <dbReference type="Ensembl" id="ENSMCSP00000017192.1"/>
    </source>
</evidence>
<protein>
    <submittedName>
        <fullName evidence="1">Uncharacterized protein</fullName>
    </submittedName>
</protein>
<organism evidence="1 2">
    <name type="scientific">Malurus cyaneus samueli</name>
    <dbReference type="NCBI Taxonomy" id="2593467"/>
    <lineage>
        <taxon>Eukaryota</taxon>
        <taxon>Metazoa</taxon>
        <taxon>Chordata</taxon>
        <taxon>Craniata</taxon>
        <taxon>Vertebrata</taxon>
        <taxon>Euteleostomi</taxon>
        <taxon>Archelosauria</taxon>
        <taxon>Archosauria</taxon>
        <taxon>Dinosauria</taxon>
        <taxon>Saurischia</taxon>
        <taxon>Theropoda</taxon>
        <taxon>Coelurosauria</taxon>
        <taxon>Aves</taxon>
        <taxon>Neognathae</taxon>
        <taxon>Neoaves</taxon>
        <taxon>Telluraves</taxon>
        <taxon>Australaves</taxon>
        <taxon>Passeriformes</taxon>
        <taxon>Meliphagoidea</taxon>
        <taxon>Maluridae</taxon>
        <taxon>Malurus</taxon>
    </lineage>
</organism>
<evidence type="ECO:0000313" key="2">
    <source>
        <dbReference type="Proteomes" id="UP000694560"/>
    </source>
</evidence>
<keyword evidence="2" id="KW-1185">Reference proteome</keyword>
<reference evidence="1" key="1">
    <citation type="submission" date="2025-08" db="UniProtKB">
        <authorList>
            <consortium name="Ensembl"/>
        </authorList>
    </citation>
    <scope>IDENTIFICATION</scope>
</reference>
<sequence>MSQEFEFQCVIRKIPHITADPAELLEPSRAPSTSPWQQQGGCSVSWRVSTVGVAPTAQRCSWCFPGMPGKVFWGSAGSRMGGIPQERAESRRDLLGPLHPALRTKPCHSFFHLSLGKTPFFQKYSPDPHQECGNVFVCLSPSDLRGACLGCFAVASFRRPQEWAEAAGSLWHWKFPLLFLVC</sequence>